<evidence type="ECO:0000256" key="2">
    <source>
        <dbReference type="ARBA" id="ARBA00022448"/>
    </source>
</evidence>
<dbReference type="RefSeq" id="WP_160858192.1">
    <property type="nucleotide sequence ID" value="NZ_WUMK01000003.1"/>
</dbReference>
<dbReference type="PANTHER" id="PTHR11795:SF442">
    <property type="entry name" value="ABC TRANSPORTER ATP-BINDING PROTEIN"/>
    <property type="match status" value="1"/>
</dbReference>
<evidence type="ECO:0000313" key="11">
    <source>
        <dbReference type="Proteomes" id="UP000435802"/>
    </source>
</evidence>
<evidence type="ECO:0000256" key="6">
    <source>
        <dbReference type="ARBA" id="ARBA00022989"/>
    </source>
</evidence>
<keyword evidence="3" id="KW-1003">Cell membrane</keyword>
<gene>
    <name evidence="10" type="ORF">GR138_08100</name>
</gene>
<keyword evidence="5" id="KW-0029">Amino-acid transport</keyword>
<dbReference type="OrthoDB" id="9779023at2"/>
<keyword evidence="6 9" id="KW-1133">Transmembrane helix</keyword>
<dbReference type="Proteomes" id="UP000435802">
    <property type="component" value="Unassembled WGS sequence"/>
</dbReference>
<evidence type="ECO:0000256" key="4">
    <source>
        <dbReference type="ARBA" id="ARBA00022692"/>
    </source>
</evidence>
<keyword evidence="11" id="KW-1185">Reference proteome</keyword>
<dbReference type="PANTHER" id="PTHR11795">
    <property type="entry name" value="BRANCHED-CHAIN AMINO ACID TRANSPORT SYSTEM PERMEASE PROTEIN LIVH"/>
    <property type="match status" value="1"/>
</dbReference>
<feature type="transmembrane region" description="Helical" evidence="9">
    <location>
        <begin position="257"/>
        <end position="281"/>
    </location>
</feature>
<evidence type="ECO:0000256" key="3">
    <source>
        <dbReference type="ARBA" id="ARBA00022475"/>
    </source>
</evidence>
<feature type="transmembrane region" description="Helical" evidence="9">
    <location>
        <begin position="229"/>
        <end position="251"/>
    </location>
</feature>
<feature type="transmembrane region" description="Helical" evidence="9">
    <location>
        <begin position="63"/>
        <end position="85"/>
    </location>
</feature>
<accession>A0A6N8S9R0</accession>
<dbReference type="EMBL" id="WUMK01000003">
    <property type="protein sequence ID" value="MXN45147.1"/>
    <property type="molecule type" value="Genomic_DNA"/>
</dbReference>
<evidence type="ECO:0000256" key="8">
    <source>
        <dbReference type="ARBA" id="ARBA00037998"/>
    </source>
</evidence>
<feature type="transmembrane region" description="Helical" evidence="9">
    <location>
        <begin position="97"/>
        <end position="119"/>
    </location>
</feature>
<feature type="transmembrane region" description="Helical" evidence="9">
    <location>
        <begin position="146"/>
        <end position="163"/>
    </location>
</feature>
<comment type="caution">
    <text evidence="10">The sequence shown here is derived from an EMBL/GenBank/DDBJ whole genome shotgun (WGS) entry which is preliminary data.</text>
</comment>
<feature type="transmembrane region" description="Helical" evidence="9">
    <location>
        <begin position="193"/>
        <end position="217"/>
    </location>
</feature>
<keyword evidence="4 9" id="KW-0812">Transmembrane</keyword>
<evidence type="ECO:0000313" key="10">
    <source>
        <dbReference type="EMBL" id="MXN45147.1"/>
    </source>
</evidence>
<dbReference type="AlphaFoldDB" id="A0A6N8S9R0"/>
<dbReference type="GO" id="GO:0022857">
    <property type="term" value="F:transmembrane transporter activity"/>
    <property type="evidence" value="ECO:0007669"/>
    <property type="project" value="InterPro"/>
</dbReference>
<dbReference type="GO" id="GO:0006865">
    <property type="term" value="P:amino acid transport"/>
    <property type="evidence" value="ECO:0007669"/>
    <property type="project" value="UniProtKB-KW"/>
</dbReference>
<evidence type="ECO:0000256" key="5">
    <source>
        <dbReference type="ARBA" id="ARBA00022970"/>
    </source>
</evidence>
<sequence>MADIIVSILVSGLVLGSLYALMASGLSMVWTTLGIFNFAHGVSMTVGAYVAYEIAQRLGPDLWVGYSILLALVVMAAVGAAFEYLLIRPFYGRDDMVLVTIMTTLAGLTFLENGVLTIWGPRLKQLEPLIPGNISYGLVNISRQELIIVLVAPVILLALFLVLNHTQIGRAIRAVGQNQKSAQLIGIPVTRMFLVSFGLAAALAGLAGMLLAGVRLMTPTMGADPLMKALIVVIFGGLGSIGGSIGAAYVIGFLEAILIFTVGIYWTPSMLFLLMVLVLLFRPQGLFGAKNPSSL</sequence>
<feature type="transmembrane region" description="Helical" evidence="9">
    <location>
        <begin position="30"/>
        <end position="51"/>
    </location>
</feature>
<dbReference type="InterPro" id="IPR001851">
    <property type="entry name" value="ABC_transp_permease"/>
</dbReference>
<keyword evidence="7 9" id="KW-0472">Membrane</keyword>
<dbReference type="CDD" id="cd06582">
    <property type="entry name" value="TM_PBP1_LivH_like"/>
    <property type="match status" value="1"/>
</dbReference>
<dbReference type="GO" id="GO:0005886">
    <property type="term" value="C:plasma membrane"/>
    <property type="evidence" value="ECO:0007669"/>
    <property type="project" value="UniProtKB-SubCell"/>
</dbReference>
<comment type="similarity">
    <text evidence="8">Belongs to the binding-protein-dependent transport system permease family. LivHM subfamily.</text>
</comment>
<proteinExistence type="inferred from homology"/>
<name>A0A6N8S9R0_9HYPH</name>
<dbReference type="InterPro" id="IPR052157">
    <property type="entry name" value="BCAA_transport_permease"/>
</dbReference>
<organism evidence="10 11">
    <name type="scientific">Shinella kummerowiae</name>
    <dbReference type="NCBI Taxonomy" id="417745"/>
    <lineage>
        <taxon>Bacteria</taxon>
        <taxon>Pseudomonadati</taxon>
        <taxon>Pseudomonadota</taxon>
        <taxon>Alphaproteobacteria</taxon>
        <taxon>Hyphomicrobiales</taxon>
        <taxon>Rhizobiaceae</taxon>
        <taxon>Shinella</taxon>
    </lineage>
</organism>
<keyword evidence="2" id="KW-0813">Transport</keyword>
<dbReference type="Pfam" id="PF02653">
    <property type="entry name" value="BPD_transp_2"/>
    <property type="match status" value="1"/>
</dbReference>
<comment type="subcellular location">
    <subcellularLocation>
        <location evidence="1">Cell membrane</location>
        <topology evidence="1">Multi-pass membrane protein</topology>
    </subcellularLocation>
</comment>
<evidence type="ECO:0000256" key="9">
    <source>
        <dbReference type="SAM" id="Phobius"/>
    </source>
</evidence>
<reference evidence="10 11" key="1">
    <citation type="submission" date="2019-12" db="EMBL/GenBank/DDBJ databases">
        <title>Shinella kummerowiae sp. nov., a symbiotic bacterium isolated from root nodules of the herbal legume Kummerowia stipulacea.</title>
        <authorList>
            <person name="Gao J."/>
        </authorList>
    </citation>
    <scope>NUCLEOTIDE SEQUENCE [LARGE SCALE GENOMIC DNA]</scope>
    <source>
        <strain evidence="10 11">CCBAU 25048</strain>
    </source>
</reference>
<protein>
    <submittedName>
        <fullName evidence="10">Branched-chain amino acid ABC transporter permease</fullName>
    </submittedName>
</protein>
<evidence type="ECO:0000256" key="7">
    <source>
        <dbReference type="ARBA" id="ARBA00023136"/>
    </source>
</evidence>
<evidence type="ECO:0000256" key="1">
    <source>
        <dbReference type="ARBA" id="ARBA00004651"/>
    </source>
</evidence>